<dbReference type="SUPFAM" id="SSF101898">
    <property type="entry name" value="NHL repeat"/>
    <property type="match status" value="1"/>
</dbReference>
<keyword evidence="4" id="KW-1185">Reference proteome</keyword>
<evidence type="ECO:0000259" key="2">
    <source>
        <dbReference type="Pfam" id="PF20144"/>
    </source>
</evidence>
<feature type="domain" description="RBP-Jkappa IPT" evidence="2">
    <location>
        <begin position="413"/>
        <end position="462"/>
    </location>
</feature>
<dbReference type="InterPro" id="IPR011042">
    <property type="entry name" value="6-blade_b-propeller_TolB-like"/>
</dbReference>
<dbReference type="InterPro" id="IPR025975">
    <property type="entry name" value="Polysacc_lyase"/>
</dbReference>
<gene>
    <name evidence="3" type="ORF">AW736_12745</name>
</gene>
<dbReference type="InterPro" id="IPR013783">
    <property type="entry name" value="Ig-like_fold"/>
</dbReference>
<dbReference type="InterPro" id="IPR014756">
    <property type="entry name" value="Ig_E-set"/>
</dbReference>
<dbReference type="Pfam" id="PF14099">
    <property type="entry name" value="Polysacc_lyase"/>
    <property type="match status" value="1"/>
</dbReference>
<reference evidence="3 4" key="1">
    <citation type="submission" date="2016-01" db="EMBL/GenBank/DDBJ databases">
        <title>High potential of lignocellulose degradation of a new Verrucomicrobia species.</title>
        <authorList>
            <person name="Wang Y."/>
            <person name="Shi Y."/>
            <person name="Qiu Z."/>
            <person name="Liu S."/>
            <person name="Yang H."/>
        </authorList>
    </citation>
    <scope>NUCLEOTIDE SEQUENCE [LARGE SCALE GENOMIC DNA]</scope>
    <source>
        <strain evidence="3 4">TSB47</strain>
    </source>
</reference>
<evidence type="ECO:0000313" key="3">
    <source>
        <dbReference type="EMBL" id="OAM89542.1"/>
    </source>
</evidence>
<dbReference type="Proteomes" id="UP000078486">
    <property type="component" value="Unassembled WGS sequence"/>
</dbReference>
<dbReference type="GO" id="GO:0006355">
    <property type="term" value="P:regulation of DNA-templated transcription"/>
    <property type="evidence" value="ECO:0007669"/>
    <property type="project" value="InterPro"/>
</dbReference>
<dbReference type="EMBL" id="LRRQ01000089">
    <property type="protein sequence ID" value="OAM89542.1"/>
    <property type="molecule type" value="Genomic_DNA"/>
</dbReference>
<proteinExistence type="predicted"/>
<dbReference type="GO" id="GO:0003677">
    <property type="term" value="F:DNA binding"/>
    <property type="evidence" value="ECO:0007669"/>
    <property type="project" value="InterPro"/>
</dbReference>
<dbReference type="Pfam" id="PF20144">
    <property type="entry name" value="TIG_SUH"/>
    <property type="match status" value="1"/>
</dbReference>
<organism evidence="3 4">
    <name type="scientific">Termitidicoccus mucosus</name>
    <dbReference type="NCBI Taxonomy" id="1184151"/>
    <lineage>
        <taxon>Bacteria</taxon>
        <taxon>Pseudomonadati</taxon>
        <taxon>Verrucomicrobiota</taxon>
        <taxon>Opitutia</taxon>
        <taxon>Opitutales</taxon>
        <taxon>Opitutaceae</taxon>
        <taxon>Termitidicoccus</taxon>
    </lineage>
</organism>
<feature type="signal peptide" evidence="1">
    <location>
        <begin position="1"/>
        <end position="33"/>
    </location>
</feature>
<keyword evidence="1" id="KW-0732">Signal</keyword>
<sequence length="843" mass="87529">MNKTRSGNSPRTTMNIKTTLLCALFALAPFARATLYYHIDGESGGVITTGSAKYTATGTVAASGYTQGDYWLPTFTLTQTNGVNCVEQNTLNKFGFVVNPDGDYDAPVIASGTGAIAPFKGGGYLQFGYPAFQHPNGSGRSSPPGNKNAQNQSMDAADKVMIAFAPHYNGFGNQHDWNPAAVQRRDIGRYVGFALYIPAVDTMPVENSRWTILYQAFQLGTGGRPPFAITITRARTGQSAPQGANTVEISFGFRDSDDANSPQQTASDDLQSTTYFRTVTLKRGVWYSFVIWQKPSSDPNIGRARAWLAEGGLPSFSSPKLNDYLVLDFAGKWGYPNPQTPGGATNPDRDLFSGQLGLYSNDIASKPARVLFDEIKFADTYDEANPIAVPASRKPVASAFNGGESSPNLVVAGQTVQITGSNFAAPAEVWFDATPAASVTINSASSITAVVPAGAAFTGQLSVHCSGWAAAAPQAYRFASAPEELLLLNDTQTVAAGHSLSLAAAAIISDLPINEFTWQYSTDNGQTWLNAVGSNYTTSGSGAILHINNTDTALNNYRYRYLAASAAGIAYSNSLKLAVSTPPFQQPVALAFDTAGALHVADASARLVLSATSGHGTLGPINGTLTLAGATSLVSAEREVALSGSGVLRLAGLAADALYKLTLAAGGTAAAAAPETAAQATAPLAANPALTVAALLSGTVGITATDTGNNFYYTNPDDHTIRIRAAGGETLVLAGTPGVAGLSDGTGTNNTLFDTPFAIILAPDGSALYVADTGNALIRKITFPTASFADARVSTLHVTATSADITPPPPPADSNNNSGGGGGAPGLYFLAALAVLATLRRFR</sequence>
<dbReference type="Gene3D" id="2.60.40.10">
    <property type="entry name" value="Immunoglobulins"/>
    <property type="match status" value="1"/>
</dbReference>
<comment type="caution">
    <text evidence="3">The sequence shown here is derived from an EMBL/GenBank/DDBJ whole genome shotgun (WGS) entry which is preliminary data.</text>
</comment>
<evidence type="ECO:0000256" key="1">
    <source>
        <dbReference type="SAM" id="SignalP"/>
    </source>
</evidence>
<feature type="chain" id="PRO_5008088870" description="RBP-Jkappa IPT domain-containing protein" evidence="1">
    <location>
        <begin position="34"/>
        <end position="843"/>
    </location>
</feature>
<dbReference type="InterPro" id="IPR038007">
    <property type="entry name" value="RBP-Jkappa_IPT"/>
</dbReference>
<dbReference type="AlphaFoldDB" id="A0A178IHT8"/>
<dbReference type="Gene3D" id="2.120.10.30">
    <property type="entry name" value="TolB, C-terminal domain"/>
    <property type="match status" value="1"/>
</dbReference>
<dbReference type="STRING" id="1184151.AW736_12745"/>
<evidence type="ECO:0000313" key="4">
    <source>
        <dbReference type="Proteomes" id="UP000078486"/>
    </source>
</evidence>
<protein>
    <recommendedName>
        <fullName evidence="2">RBP-Jkappa IPT domain-containing protein</fullName>
    </recommendedName>
</protein>
<dbReference type="Gene3D" id="2.60.120.200">
    <property type="match status" value="1"/>
</dbReference>
<name>A0A178IHT8_9BACT</name>
<dbReference type="SUPFAM" id="SSF81296">
    <property type="entry name" value="E set domains"/>
    <property type="match status" value="1"/>
</dbReference>
<accession>A0A178IHT8</accession>